<keyword evidence="3" id="KW-1185">Reference proteome</keyword>
<dbReference type="CDD" id="cd05244">
    <property type="entry name" value="BVR-B_like_SDR_a"/>
    <property type="match status" value="1"/>
</dbReference>
<dbReference type="InterPro" id="IPR051606">
    <property type="entry name" value="Polyketide_Oxido-like"/>
</dbReference>
<reference evidence="2 3" key="1">
    <citation type="submission" date="2019-04" db="EMBL/GenBank/DDBJ databases">
        <title>Chromosome genome assembly for Takifugu flavidus.</title>
        <authorList>
            <person name="Xiao S."/>
        </authorList>
    </citation>
    <scope>NUCLEOTIDE SEQUENCE [LARGE SCALE GENOMIC DNA]</scope>
    <source>
        <strain evidence="2">HTHZ2018</strain>
        <tissue evidence="2">Muscle</tissue>
    </source>
</reference>
<dbReference type="Gene3D" id="3.40.50.720">
    <property type="entry name" value="NAD(P)-binding Rossmann-like Domain"/>
    <property type="match status" value="1"/>
</dbReference>
<protein>
    <submittedName>
        <fullName evidence="2">Flavin reductase (NADPH)</fullName>
    </submittedName>
</protein>
<dbReference type="InterPro" id="IPR016040">
    <property type="entry name" value="NAD(P)-bd_dom"/>
</dbReference>
<evidence type="ECO:0000313" key="3">
    <source>
        <dbReference type="Proteomes" id="UP000324091"/>
    </source>
</evidence>
<dbReference type="GO" id="GO:0004074">
    <property type="term" value="F:biliverdin reductase [NAD(P)H] activity"/>
    <property type="evidence" value="ECO:0007669"/>
    <property type="project" value="TreeGrafter"/>
</dbReference>
<dbReference type="Pfam" id="PF13460">
    <property type="entry name" value="NAD_binding_10"/>
    <property type="match status" value="1"/>
</dbReference>
<dbReference type="EMBL" id="RHFK02000004">
    <property type="protein sequence ID" value="TWW76819.1"/>
    <property type="molecule type" value="Genomic_DNA"/>
</dbReference>
<dbReference type="SUPFAM" id="SSF51735">
    <property type="entry name" value="NAD(P)-binding Rossmann-fold domains"/>
    <property type="match status" value="1"/>
</dbReference>
<dbReference type="Pfam" id="PF06031">
    <property type="entry name" value="SERTA"/>
    <property type="match status" value="1"/>
</dbReference>
<dbReference type="InterPro" id="IPR009263">
    <property type="entry name" value="SERTA_dom"/>
</dbReference>
<comment type="caution">
    <text evidence="2">The sequence shown here is derived from an EMBL/GenBank/DDBJ whole genome shotgun (WGS) entry which is preliminary data.</text>
</comment>
<dbReference type="PROSITE" id="PS51053">
    <property type="entry name" value="SERTA"/>
    <property type="match status" value="1"/>
</dbReference>
<dbReference type="GO" id="GO:0042602">
    <property type="term" value="F:riboflavin reductase (NADPH) activity"/>
    <property type="evidence" value="ECO:0007669"/>
    <property type="project" value="TreeGrafter"/>
</dbReference>
<proteinExistence type="predicted"/>
<name>A0A5C6PCT9_9TELE</name>
<evidence type="ECO:0000259" key="1">
    <source>
        <dbReference type="PROSITE" id="PS51053"/>
    </source>
</evidence>
<dbReference type="PANTHER" id="PTHR43355">
    <property type="entry name" value="FLAVIN REDUCTASE (NADPH)"/>
    <property type="match status" value="1"/>
</dbReference>
<accession>A0A5C6PCT9</accession>
<dbReference type="PANTHER" id="PTHR43355:SF2">
    <property type="entry name" value="FLAVIN REDUCTASE (NADPH)"/>
    <property type="match status" value="1"/>
</dbReference>
<dbReference type="AlphaFoldDB" id="A0A5C6PCT9"/>
<dbReference type="Proteomes" id="UP000324091">
    <property type="component" value="Chromosome 12"/>
</dbReference>
<feature type="domain" description="SERTA" evidence="1">
    <location>
        <begin position="242"/>
        <end position="289"/>
    </location>
</feature>
<sequence length="557" mass="61073">MSDSIENVAIFGATGMTGLATLSQAVAADSQRHGNWDPGYKVTVLVRDPTKLPADHNASRVVVGDVLNLEDVKKTMEGQDAVIIVLGTRNDLSPTTMMSEGTKNIVKTMKARGIRKVIGCMSAFLLWDRAKVPPRLIAVTEDHDRMYTVLKSSELDYVAVMPPHIDNDLPLTESYMATENMLKGRAISKHDLGHFFVKCLSTSEWDGKTVGVWGELKMIVKGQKRKLHSDDEQVADRSSPFWENQRQFVFSVSLNKYQRSQELPEPNLRRSVLIANTLRQVSLEACEAPSIDMDPAHPTCASSSSYQEKTGGAGYNSSVELGNSHSALASSPISSSDFPLKYATGYHSNESNVPVSVKDDHEDWGSVSADSDFSLSAAISSILTVLDSSIDGSQQLAPRMPLRPLENLSGPYEGSPMWHKQEILDYGESGEQQSDCNLRESNMEGMKSNYLSDLSVQELVQDMDTSLLENDVAVLGLRASRGGFAVGDDIFRYLPPSSTSYPSHPSSHPLNQNLVCLPSFSMFSNLSSSTSLPPLSSHNHVREGLELDHLMEILVES</sequence>
<gene>
    <name evidence="2" type="ORF">D4764_12G0002090</name>
</gene>
<dbReference type="InterPro" id="IPR036291">
    <property type="entry name" value="NAD(P)-bd_dom_sf"/>
</dbReference>
<organism evidence="2 3">
    <name type="scientific">Takifugu flavidus</name>
    <name type="common">sansaifugu</name>
    <dbReference type="NCBI Taxonomy" id="433684"/>
    <lineage>
        <taxon>Eukaryota</taxon>
        <taxon>Metazoa</taxon>
        <taxon>Chordata</taxon>
        <taxon>Craniata</taxon>
        <taxon>Vertebrata</taxon>
        <taxon>Euteleostomi</taxon>
        <taxon>Actinopterygii</taxon>
        <taxon>Neopterygii</taxon>
        <taxon>Teleostei</taxon>
        <taxon>Neoteleostei</taxon>
        <taxon>Acanthomorphata</taxon>
        <taxon>Eupercaria</taxon>
        <taxon>Tetraodontiformes</taxon>
        <taxon>Tetradontoidea</taxon>
        <taxon>Tetraodontidae</taxon>
        <taxon>Takifugu</taxon>
    </lineage>
</organism>
<evidence type="ECO:0000313" key="2">
    <source>
        <dbReference type="EMBL" id="TWW76819.1"/>
    </source>
</evidence>